<evidence type="ECO:0000313" key="2">
    <source>
        <dbReference type="Proteomes" id="UP001165065"/>
    </source>
</evidence>
<proteinExistence type="predicted"/>
<protein>
    <submittedName>
        <fullName evidence="1">Uncharacterized protein</fullName>
    </submittedName>
</protein>
<name>A0A9W7GH56_9STRA</name>
<gene>
    <name evidence="1" type="ORF">TrCOL_g4306</name>
</gene>
<dbReference type="AlphaFoldDB" id="A0A9W7GH56"/>
<organism evidence="1 2">
    <name type="scientific">Triparma columacea</name>
    <dbReference type="NCBI Taxonomy" id="722753"/>
    <lineage>
        <taxon>Eukaryota</taxon>
        <taxon>Sar</taxon>
        <taxon>Stramenopiles</taxon>
        <taxon>Ochrophyta</taxon>
        <taxon>Bolidophyceae</taxon>
        <taxon>Parmales</taxon>
        <taxon>Triparmaceae</taxon>
        <taxon>Triparma</taxon>
    </lineage>
</organism>
<sequence>MNALGEPGLLTSRLVAELGAEMGIPRPTVSHVELWINQVYQGLYETKQLTPVNGTIFKIDSDAPPDQADVLERTFNDSSLDWGAYNRYSQLGSFMAVKDVRVHNYGLLRDRANKFSPFLWDADHVLGNAPVAQKQARFQEVFMQGRLTVAEKLPVEMWMQLSNMHDLFDPIRKPVDLTVYFEEYLHAITTGPLSQLRLTSTVHRIAQE</sequence>
<evidence type="ECO:0000313" key="1">
    <source>
        <dbReference type="EMBL" id="GMI44809.1"/>
    </source>
</evidence>
<dbReference type="Proteomes" id="UP001165065">
    <property type="component" value="Unassembled WGS sequence"/>
</dbReference>
<reference evidence="2" key="1">
    <citation type="journal article" date="2023" name="Commun. Biol.">
        <title>Genome analysis of Parmales, the sister group of diatoms, reveals the evolutionary specialization of diatoms from phago-mixotrophs to photoautotrophs.</title>
        <authorList>
            <person name="Ban H."/>
            <person name="Sato S."/>
            <person name="Yoshikawa S."/>
            <person name="Yamada K."/>
            <person name="Nakamura Y."/>
            <person name="Ichinomiya M."/>
            <person name="Sato N."/>
            <person name="Blanc-Mathieu R."/>
            <person name="Endo H."/>
            <person name="Kuwata A."/>
            <person name="Ogata H."/>
        </authorList>
    </citation>
    <scope>NUCLEOTIDE SEQUENCE [LARGE SCALE GENOMIC DNA]</scope>
</reference>
<dbReference type="EMBL" id="BRYA01001498">
    <property type="protein sequence ID" value="GMI44809.1"/>
    <property type="molecule type" value="Genomic_DNA"/>
</dbReference>
<keyword evidence="2" id="KW-1185">Reference proteome</keyword>
<comment type="caution">
    <text evidence="1">The sequence shown here is derived from an EMBL/GenBank/DDBJ whole genome shotgun (WGS) entry which is preliminary data.</text>
</comment>
<accession>A0A9W7GH56</accession>
<feature type="non-terminal residue" evidence="1">
    <location>
        <position position="208"/>
    </location>
</feature>